<dbReference type="PROSITE" id="PS51257">
    <property type="entry name" value="PROKAR_LIPOPROTEIN"/>
    <property type="match status" value="1"/>
</dbReference>
<dbReference type="EMBL" id="JBHTAS010000001">
    <property type="protein sequence ID" value="MFC7141221.1"/>
    <property type="molecule type" value="Genomic_DNA"/>
</dbReference>
<sequence>MNRRQVLASASALVTFGGCVAAPGSSDTDSPAPTPAGPAISCPETPENPSVSIPPWPERPNSFTAETAGEFAQQFERAFVVRRTLRETRREIVWIDVDTSPGGEAGVSSSGDGWVVQFGVIGPNYRHPPTTTPDHADGGFYTVSYLLTDERVVRATGTEGVDPIENGSAIRCPPS</sequence>
<dbReference type="AlphaFoldDB" id="A0ABD5Y6B2"/>
<protein>
    <submittedName>
        <fullName evidence="2">Uncharacterized protein</fullName>
    </submittedName>
</protein>
<evidence type="ECO:0000313" key="3">
    <source>
        <dbReference type="Proteomes" id="UP001596432"/>
    </source>
</evidence>
<evidence type="ECO:0000256" key="1">
    <source>
        <dbReference type="SAM" id="MobiDB-lite"/>
    </source>
</evidence>
<reference evidence="2 3" key="1">
    <citation type="journal article" date="2019" name="Int. J. Syst. Evol. Microbiol.">
        <title>The Global Catalogue of Microorganisms (GCM) 10K type strain sequencing project: providing services to taxonomists for standard genome sequencing and annotation.</title>
        <authorList>
            <consortium name="The Broad Institute Genomics Platform"/>
            <consortium name="The Broad Institute Genome Sequencing Center for Infectious Disease"/>
            <person name="Wu L."/>
            <person name="Ma J."/>
        </authorList>
    </citation>
    <scope>NUCLEOTIDE SEQUENCE [LARGE SCALE GENOMIC DNA]</scope>
    <source>
        <strain evidence="2 3">XZYJT29</strain>
    </source>
</reference>
<comment type="caution">
    <text evidence="2">The sequence shown here is derived from an EMBL/GenBank/DDBJ whole genome shotgun (WGS) entry which is preliminary data.</text>
</comment>
<accession>A0ABD5Y6B2</accession>
<evidence type="ECO:0000313" key="2">
    <source>
        <dbReference type="EMBL" id="MFC7141221.1"/>
    </source>
</evidence>
<gene>
    <name evidence="2" type="ORF">ACFQMA_15455</name>
</gene>
<proteinExistence type="predicted"/>
<dbReference type="Proteomes" id="UP001596432">
    <property type="component" value="Unassembled WGS sequence"/>
</dbReference>
<feature type="region of interest" description="Disordered" evidence="1">
    <location>
        <begin position="20"/>
        <end position="63"/>
    </location>
</feature>
<keyword evidence="3" id="KW-1185">Reference proteome</keyword>
<dbReference type="RefSeq" id="WP_382261805.1">
    <property type="nucleotide sequence ID" value="NZ_JBHTAS010000001.1"/>
</dbReference>
<name>A0ABD5Y6B2_9EURY</name>
<organism evidence="2 3">
    <name type="scientific">Halosimplex aquaticum</name>
    <dbReference type="NCBI Taxonomy" id="3026162"/>
    <lineage>
        <taxon>Archaea</taxon>
        <taxon>Methanobacteriati</taxon>
        <taxon>Methanobacteriota</taxon>
        <taxon>Stenosarchaea group</taxon>
        <taxon>Halobacteria</taxon>
        <taxon>Halobacteriales</taxon>
        <taxon>Haloarculaceae</taxon>
        <taxon>Halosimplex</taxon>
    </lineage>
</organism>